<proteinExistence type="inferred from homology"/>
<keyword evidence="7" id="KW-0325">Glycoprotein</keyword>
<evidence type="ECO:0000256" key="7">
    <source>
        <dbReference type="ARBA" id="ARBA00023180"/>
    </source>
</evidence>
<dbReference type="InterPro" id="IPR000743">
    <property type="entry name" value="Glyco_hydro_28"/>
</dbReference>
<evidence type="ECO:0000256" key="6">
    <source>
        <dbReference type="ARBA" id="ARBA00023157"/>
    </source>
</evidence>
<protein>
    <submittedName>
        <fullName evidence="12">Pectin lyase-like protein</fullName>
    </submittedName>
</protein>
<evidence type="ECO:0000256" key="1">
    <source>
        <dbReference type="ARBA" id="ARBA00004613"/>
    </source>
</evidence>
<keyword evidence="8 10" id="KW-0326">Glycosidase</keyword>
<evidence type="ECO:0000256" key="3">
    <source>
        <dbReference type="ARBA" id="ARBA00022525"/>
    </source>
</evidence>
<evidence type="ECO:0000256" key="10">
    <source>
        <dbReference type="RuleBase" id="RU361169"/>
    </source>
</evidence>
<dbReference type="EMBL" id="JAGPYM010000020">
    <property type="protein sequence ID" value="KAH6884433.1"/>
    <property type="molecule type" value="Genomic_DNA"/>
</dbReference>
<reference evidence="12 13" key="1">
    <citation type="journal article" date="2021" name="Nat. Commun.">
        <title>Genetic determinants of endophytism in the Arabidopsis root mycobiome.</title>
        <authorList>
            <person name="Mesny F."/>
            <person name="Miyauchi S."/>
            <person name="Thiergart T."/>
            <person name="Pickel B."/>
            <person name="Atanasova L."/>
            <person name="Karlsson M."/>
            <person name="Huettel B."/>
            <person name="Barry K.W."/>
            <person name="Haridas S."/>
            <person name="Chen C."/>
            <person name="Bauer D."/>
            <person name="Andreopoulos W."/>
            <person name="Pangilinan J."/>
            <person name="LaButti K."/>
            <person name="Riley R."/>
            <person name="Lipzen A."/>
            <person name="Clum A."/>
            <person name="Drula E."/>
            <person name="Henrissat B."/>
            <person name="Kohler A."/>
            <person name="Grigoriev I.V."/>
            <person name="Martin F.M."/>
            <person name="Hacquard S."/>
        </authorList>
    </citation>
    <scope>NUCLEOTIDE SEQUENCE [LARGE SCALE GENOMIC DNA]</scope>
    <source>
        <strain evidence="12 13">MPI-CAGE-CH-0241</strain>
    </source>
</reference>
<organism evidence="12 13">
    <name type="scientific">Thelonectria olida</name>
    <dbReference type="NCBI Taxonomy" id="1576542"/>
    <lineage>
        <taxon>Eukaryota</taxon>
        <taxon>Fungi</taxon>
        <taxon>Dikarya</taxon>
        <taxon>Ascomycota</taxon>
        <taxon>Pezizomycotina</taxon>
        <taxon>Sordariomycetes</taxon>
        <taxon>Hypocreomycetidae</taxon>
        <taxon>Hypocreales</taxon>
        <taxon>Nectriaceae</taxon>
        <taxon>Thelonectria</taxon>
    </lineage>
</organism>
<keyword evidence="3" id="KW-0964">Secreted</keyword>
<keyword evidence="13" id="KW-1185">Reference proteome</keyword>
<name>A0A9P8W0F1_9HYPO</name>
<keyword evidence="9" id="KW-0961">Cell wall biogenesis/degradation</keyword>
<dbReference type="Gene3D" id="2.160.20.10">
    <property type="entry name" value="Single-stranded right-handed beta-helix, Pectin lyase-like"/>
    <property type="match status" value="1"/>
</dbReference>
<evidence type="ECO:0000313" key="13">
    <source>
        <dbReference type="Proteomes" id="UP000777438"/>
    </source>
</evidence>
<evidence type="ECO:0000256" key="2">
    <source>
        <dbReference type="ARBA" id="ARBA00008834"/>
    </source>
</evidence>
<dbReference type="GO" id="GO:0046576">
    <property type="term" value="F:rhamnogalacturonan alpha-L-rhamnopyranosyl-(1-&gt;4)-alpha-D-galactopyranosyluronide lyase activity"/>
    <property type="evidence" value="ECO:0007669"/>
    <property type="project" value="UniProtKB-ARBA"/>
</dbReference>
<feature type="chain" id="PRO_5040279890" evidence="11">
    <location>
        <begin position="20"/>
        <end position="514"/>
    </location>
</feature>
<accession>A0A9P8W0F1</accession>
<comment type="subcellular location">
    <subcellularLocation>
        <location evidence="1">Secreted</location>
    </subcellularLocation>
</comment>
<dbReference type="GO" id="GO:0005576">
    <property type="term" value="C:extracellular region"/>
    <property type="evidence" value="ECO:0007669"/>
    <property type="project" value="UniProtKB-SubCell"/>
</dbReference>
<evidence type="ECO:0000256" key="9">
    <source>
        <dbReference type="ARBA" id="ARBA00023316"/>
    </source>
</evidence>
<keyword evidence="12" id="KW-0456">Lyase</keyword>
<dbReference type="InterPro" id="IPR011050">
    <property type="entry name" value="Pectin_lyase_fold/virulence"/>
</dbReference>
<keyword evidence="5 10" id="KW-0378">Hydrolase</keyword>
<comment type="caution">
    <text evidence="12">The sequence shown here is derived from an EMBL/GenBank/DDBJ whole genome shotgun (WGS) entry which is preliminary data.</text>
</comment>
<dbReference type="OrthoDB" id="187139at2759"/>
<dbReference type="PANTHER" id="PTHR31736">
    <property type="match status" value="1"/>
</dbReference>
<evidence type="ECO:0000256" key="8">
    <source>
        <dbReference type="ARBA" id="ARBA00023295"/>
    </source>
</evidence>
<feature type="signal peptide" evidence="11">
    <location>
        <begin position="1"/>
        <end position="19"/>
    </location>
</feature>
<dbReference type="Pfam" id="PF00295">
    <property type="entry name" value="Glyco_hydro_28"/>
    <property type="match status" value="1"/>
</dbReference>
<evidence type="ECO:0000313" key="12">
    <source>
        <dbReference type="EMBL" id="KAH6884433.1"/>
    </source>
</evidence>
<gene>
    <name evidence="12" type="ORF">B0T10DRAFT_409873</name>
</gene>
<evidence type="ECO:0000256" key="11">
    <source>
        <dbReference type="SAM" id="SignalP"/>
    </source>
</evidence>
<dbReference type="AlphaFoldDB" id="A0A9P8W0F1"/>
<dbReference type="Proteomes" id="UP000777438">
    <property type="component" value="Unassembled WGS sequence"/>
</dbReference>
<dbReference type="GO" id="GO:0005975">
    <property type="term" value="P:carbohydrate metabolic process"/>
    <property type="evidence" value="ECO:0007669"/>
    <property type="project" value="InterPro"/>
</dbReference>
<evidence type="ECO:0000256" key="4">
    <source>
        <dbReference type="ARBA" id="ARBA00022729"/>
    </source>
</evidence>
<evidence type="ECO:0000256" key="5">
    <source>
        <dbReference type="ARBA" id="ARBA00022801"/>
    </source>
</evidence>
<sequence length="514" mass="56516">MFLNTVLAVALLLIATVDSKIVQYPRPSIYEKSAHFGLEVDGTDMYTVSYAGYDYVQLSMNEGSPTEFRIRTLDKKPITSYTITPQKLPIVAQVEGNELVFSVTKAHYLIVKINDKKQFVILADPSETDAPKSSGKGIYNVLEYGADKTGGSVTTGIQKAMDAAAKSPGSIVYVPPGLYTIGNLLLRDRTSLYLAGGSTLRFTGNPSDYKTLFTKSDLYPGTWWIQTEFDSTNVKVYGRGTIDGNGYNTRKKKFMADLLVPVGTKNFTCDGVLVRDSSFWAVPIIQAEEVTITNIKILNRFDVTQDDGIDVVESRKVRVKRAIAIGKDDSFSTKTWPYKTGTTVPYPNPPQPLSDAFFDDCLSWTDCYGYKVGQGVWEDQDTVTFQNSVVYTAAVGIGIDHKFGTATASHITFKDMDIERLHGNAHGQASWLTIFVEEVGSGAGPVKNVYVKNIKARAKGSRGGFIQGYSSSAMVSGVTFMNVLMGTSDKPAETLKEMNMLETKYSENINFVKP</sequence>
<dbReference type="PANTHER" id="PTHR31736:SF19">
    <property type="entry name" value="PECTIN LYASE SUPERFAMILY PROTEIN-RELATED"/>
    <property type="match status" value="1"/>
</dbReference>
<dbReference type="SUPFAM" id="SSF51126">
    <property type="entry name" value="Pectin lyase-like"/>
    <property type="match status" value="1"/>
</dbReference>
<dbReference type="GO" id="GO:0004650">
    <property type="term" value="F:polygalacturonase activity"/>
    <property type="evidence" value="ECO:0007669"/>
    <property type="project" value="InterPro"/>
</dbReference>
<dbReference type="InterPro" id="IPR012334">
    <property type="entry name" value="Pectin_lyas_fold"/>
</dbReference>
<keyword evidence="4 11" id="KW-0732">Signal</keyword>
<dbReference type="GO" id="GO:0071555">
    <property type="term" value="P:cell wall organization"/>
    <property type="evidence" value="ECO:0007669"/>
    <property type="project" value="UniProtKB-KW"/>
</dbReference>
<comment type="similarity">
    <text evidence="2 10">Belongs to the glycosyl hydrolase 28 family.</text>
</comment>
<keyword evidence="6" id="KW-1015">Disulfide bond</keyword>